<protein>
    <submittedName>
        <fullName evidence="1">Uncharacterized protein</fullName>
    </submittedName>
</protein>
<dbReference type="EMBL" id="GBRH01239098">
    <property type="protein sequence ID" value="JAD58797.1"/>
    <property type="molecule type" value="Transcribed_RNA"/>
</dbReference>
<organism evidence="1">
    <name type="scientific">Arundo donax</name>
    <name type="common">Giant reed</name>
    <name type="synonym">Donax arundinaceus</name>
    <dbReference type="NCBI Taxonomy" id="35708"/>
    <lineage>
        <taxon>Eukaryota</taxon>
        <taxon>Viridiplantae</taxon>
        <taxon>Streptophyta</taxon>
        <taxon>Embryophyta</taxon>
        <taxon>Tracheophyta</taxon>
        <taxon>Spermatophyta</taxon>
        <taxon>Magnoliopsida</taxon>
        <taxon>Liliopsida</taxon>
        <taxon>Poales</taxon>
        <taxon>Poaceae</taxon>
        <taxon>PACMAD clade</taxon>
        <taxon>Arundinoideae</taxon>
        <taxon>Arundineae</taxon>
        <taxon>Arundo</taxon>
    </lineage>
</organism>
<proteinExistence type="predicted"/>
<accession>A0A0A9BHL7</accession>
<reference evidence="1" key="2">
    <citation type="journal article" date="2015" name="Data Brief">
        <title>Shoot transcriptome of the giant reed, Arundo donax.</title>
        <authorList>
            <person name="Barrero R.A."/>
            <person name="Guerrero F.D."/>
            <person name="Moolhuijzen P."/>
            <person name="Goolsby J.A."/>
            <person name="Tidwell J."/>
            <person name="Bellgard S.E."/>
            <person name="Bellgard M.I."/>
        </authorList>
    </citation>
    <scope>NUCLEOTIDE SEQUENCE</scope>
    <source>
        <tissue evidence="1">Shoot tissue taken approximately 20 cm above the soil surface</tissue>
    </source>
</reference>
<name>A0A0A9BHL7_ARUDO</name>
<reference evidence="1" key="1">
    <citation type="submission" date="2014-09" db="EMBL/GenBank/DDBJ databases">
        <authorList>
            <person name="Magalhaes I.L.F."/>
            <person name="Oliveira U."/>
            <person name="Santos F.R."/>
            <person name="Vidigal T.H.D.A."/>
            <person name="Brescovit A.D."/>
            <person name="Santos A.J."/>
        </authorList>
    </citation>
    <scope>NUCLEOTIDE SEQUENCE</scope>
    <source>
        <tissue evidence="1">Shoot tissue taken approximately 20 cm above the soil surface</tissue>
    </source>
</reference>
<evidence type="ECO:0000313" key="1">
    <source>
        <dbReference type="EMBL" id="JAD58797.1"/>
    </source>
</evidence>
<sequence>MIARDFARQSSRFAAMYVAG</sequence>
<dbReference type="AlphaFoldDB" id="A0A0A9BHL7"/>